<proteinExistence type="predicted"/>
<protein>
    <submittedName>
        <fullName evidence="1">Uncharacterized protein</fullName>
    </submittedName>
</protein>
<feature type="non-terminal residue" evidence="1">
    <location>
        <position position="1"/>
    </location>
</feature>
<organism evidence="1">
    <name type="scientific">termite gut metagenome</name>
    <dbReference type="NCBI Taxonomy" id="433724"/>
    <lineage>
        <taxon>unclassified sequences</taxon>
        <taxon>metagenomes</taxon>
        <taxon>organismal metagenomes</taxon>
    </lineage>
</organism>
<dbReference type="AlphaFoldDB" id="A0A5J4PZ83"/>
<gene>
    <name evidence="1" type="ORF">EZS27_035171</name>
</gene>
<dbReference type="EMBL" id="SNRY01005763">
    <property type="protein sequence ID" value="KAA6314170.1"/>
    <property type="molecule type" value="Genomic_DNA"/>
</dbReference>
<accession>A0A5J4PZ83</accession>
<comment type="caution">
    <text evidence="1">The sequence shown here is derived from an EMBL/GenBank/DDBJ whole genome shotgun (WGS) entry which is preliminary data.</text>
</comment>
<evidence type="ECO:0000313" key="1">
    <source>
        <dbReference type="EMBL" id="KAA6314170.1"/>
    </source>
</evidence>
<reference evidence="1" key="1">
    <citation type="submission" date="2019-03" db="EMBL/GenBank/DDBJ databases">
        <title>Single cell metagenomics reveals metabolic interactions within the superorganism composed of flagellate Streblomastix strix and complex community of Bacteroidetes bacteria on its surface.</title>
        <authorList>
            <person name="Treitli S.C."/>
            <person name="Kolisko M."/>
            <person name="Husnik F."/>
            <person name="Keeling P."/>
            <person name="Hampl V."/>
        </authorList>
    </citation>
    <scope>NUCLEOTIDE SEQUENCE</scope>
    <source>
        <strain evidence="1">STM</strain>
    </source>
</reference>
<name>A0A5J4PZ83_9ZZZZ</name>
<sequence>SSQKVINMAKIVLSNVGALMDYHAIERLYQNLLIQQYSKT</sequence>